<dbReference type="SUPFAM" id="SSF75620">
    <property type="entry name" value="Release factor"/>
    <property type="match status" value="1"/>
</dbReference>
<dbReference type="InterPro" id="IPR050057">
    <property type="entry name" value="Prokaryotic/Mito_RF"/>
</dbReference>
<dbReference type="InterPro" id="IPR005139">
    <property type="entry name" value="PCRF"/>
</dbReference>
<dbReference type="PANTHER" id="PTHR43804">
    <property type="entry name" value="LD18447P"/>
    <property type="match status" value="1"/>
</dbReference>
<dbReference type="Gene3D" id="6.10.140.1950">
    <property type="match status" value="1"/>
</dbReference>
<dbReference type="PANTHER" id="PTHR43804:SF3">
    <property type="entry name" value="PEPTIDE CHAIN RELEASE FACTOR 1-LIKE, MITOCHONDRIAL"/>
    <property type="match status" value="1"/>
</dbReference>
<dbReference type="FunFam" id="3.30.70.1660:FF:000011">
    <property type="entry name" value="Peptide chain release factor 1-like, mitochondrial"/>
    <property type="match status" value="1"/>
</dbReference>
<keyword evidence="6" id="KW-1185">Reference proteome</keyword>
<dbReference type="GO" id="GO:0003747">
    <property type="term" value="F:translation release factor activity"/>
    <property type="evidence" value="ECO:0007669"/>
    <property type="project" value="InterPro"/>
</dbReference>
<evidence type="ECO:0000313" key="6">
    <source>
        <dbReference type="Proteomes" id="UP001059041"/>
    </source>
</evidence>
<organism evidence="5 6">
    <name type="scientific">Triplophysa rosa</name>
    <name type="common">Cave loach</name>
    <dbReference type="NCBI Taxonomy" id="992332"/>
    <lineage>
        <taxon>Eukaryota</taxon>
        <taxon>Metazoa</taxon>
        <taxon>Chordata</taxon>
        <taxon>Craniata</taxon>
        <taxon>Vertebrata</taxon>
        <taxon>Euteleostomi</taxon>
        <taxon>Actinopterygii</taxon>
        <taxon>Neopterygii</taxon>
        <taxon>Teleostei</taxon>
        <taxon>Ostariophysi</taxon>
        <taxon>Cypriniformes</taxon>
        <taxon>Nemacheilidae</taxon>
        <taxon>Triplophysa</taxon>
    </lineage>
</organism>
<comment type="caution">
    <text evidence="5">The sequence shown here is derived from an EMBL/GenBank/DDBJ whole genome shotgun (WGS) entry which is preliminary data.</text>
</comment>
<evidence type="ECO:0000256" key="1">
    <source>
        <dbReference type="ARBA" id="ARBA00010835"/>
    </source>
</evidence>
<dbReference type="InterPro" id="IPR045853">
    <property type="entry name" value="Pep_chain_release_fac_I_sf"/>
</dbReference>
<protein>
    <submittedName>
        <fullName evidence="5">Peptide chain release factor 1-like</fullName>
    </submittedName>
</protein>
<feature type="coiled-coil region" evidence="3">
    <location>
        <begin position="117"/>
        <end position="144"/>
    </location>
</feature>
<comment type="similarity">
    <text evidence="1">Belongs to the prokaryotic/mitochondrial release factor family.</text>
</comment>
<proteinExistence type="inferred from homology"/>
<dbReference type="Gene3D" id="3.30.160.20">
    <property type="match status" value="1"/>
</dbReference>
<keyword evidence="2" id="KW-0648">Protein biosynthesis</keyword>
<dbReference type="Gene3D" id="3.30.70.1660">
    <property type="match status" value="1"/>
</dbReference>
<sequence>MVVGCFCKSLSCASRLRTITTHTRDIRLFLKRPAIHRTAKSTLQELENANPRSFHTSHPAMVTKILSVDEIFSKKSLHDYLKKKEMEYDSCLEAVNTDNQTLDDEDMRMKRNNLSVLAPLVQKLKELEDKQKELEDTQDLLKDNDPDLHDLAETESQTCLAAIHDIKLKILSLLIPEEESDMSDLVLEVTAGVGGQEAMLFTAEIFDMYQNFAAFNGWGFDVLEVMSSELGGVRHATASISGPLSYKKFKFEAGVHRVQRVPKTEKQGRMHTSTMTVAILPQPTEISFSINPKDLRIETKRASGAGGQHVNTTDSAVRIVHLPTGLQIICSIHCLESIIISVGCVKMCIRFDFFSTLDDMNLDL</sequence>
<gene>
    <name evidence="5" type="ORF">IRJ41_011182</name>
</gene>
<dbReference type="GO" id="GO:0070126">
    <property type="term" value="P:mitochondrial translational termination"/>
    <property type="evidence" value="ECO:0007669"/>
    <property type="project" value="TreeGrafter"/>
</dbReference>
<keyword evidence="3" id="KW-0175">Coiled coil</keyword>
<dbReference type="PROSITE" id="PS00745">
    <property type="entry name" value="RF_PROK_I"/>
    <property type="match status" value="1"/>
</dbReference>
<dbReference type="InterPro" id="IPR000352">
    <property type="entry name" value="Pep_chain_release_fac_I"/>
</dbReference>
<dbReference type="Pfam" id="PF03462">
    <property type="entry name" value="PCRF"/>
    <property type="match status" value="1"/>
</dbReference>
<reference evidence="5" key="1">
    <citation type="submission" date="2021-02" db="EMBL/GenBank/DDBJ databases">
        <title>Comparative genomics reveals that relaxation of natural selection precedes convergent phenotypic evolution of cavefish.</title>
        <authorList>
            <person name="Peng Z."/>
        </authorList>
    </citation>
    <scope>NUCLEOTIDE SEQUENCE</scope>
    <source>
        <tissue evidence="5">Muscle</tissue>
    </source>
</reference>
<dbReference type="GO" id="GO:0005739">
    <property type="term" value="C:mitochondrion"/>
    <property type="evidence" value="ECO:0007669"/>
    <property type="project" value="TreeGrafter"/>
</dbReference>
<evidence type="ECO:0000313" key="5">
    <source>
        <dbReference type="EMBL" id="KAI7805567.1"/>
    </source>
</evidence>
<feature type="domain" description="Prokaryotic-type class I peptide chain release factors" evidence="4">
    <location>
        <begin position="301"/>
        <end position="317"/>
    </location>
</feature>
<evidence type="ECO:0000256" key="3">
    <source>
        <dbReference type="SAM" id="Coils"/>
    </source>
</evidence>
<evidence type="ECO:0000256" key="2">
    <source>
        <dbReference type="ARBA" id="ARBA00022917"/>
    </source>
</evidence>
<dbReference type="EMBL" id="JAFHDT010000009">
    <property type="protein sequence ID" value="KAI7805567.1"/>
    <property type="molecule type" value="Genomic_DNA"/>
</dbReference>
<dbReference type="AlphaFoldDB" id="A0A9W7WNN7"/>
<name>A0A9W7WNN7_TRIRA</name>
<accession>A0A9W7WNN7</accession>
<dbReference type="Proteomes" id="UP001059041">
    <property type="component" value="Linkage Group LG9"/>
</dbReference>
<dbReference type="Pfam" id="PF00472">
    <property type="entry name" value="RF-1"/>
    <property type="match status" value="1"/>
</dbReference>
<dbReference type="SMART" id="SM00937">
    <property type="entry name" value="PCRF"/>
    <property type="match status" value="1"/>
</dbReference>
<evidence type="ECO:0000259" key="4">
    <source>
        <dbReference type="PROSITE" id="PS00745"/>
    </source>
</evidence>